<evidence type="ECO:0000256" key="3">
    <source>
        <dbReference type="ARBA" id="ARBA00023136"/>
    </source>
</evidence>
<sequence length="657" mass="70951">MRATTARTMKTRCALATIVAALGAGSAVHAVTVGTEGFTVPPLSCFGTVATMKYDMTSVTSDLSGITYNPETGTLFAVNNGDRIVYEIQFPNTLVNQWDVSSVSQDLEGISALGGRKFAITDENPATVYQVTLNPGSTSFASSTLGQGITPAAGSNLGFEGVAYIGAPVNKFYTIQEASPSKLWKLDAPSGGTITAQSGDLEASPYKITSVGGLTRGGDETDELFLVVKNYNATGRNNEIYAGQKGIFRYNISTDTFTERFGGEVCTMGQPEGLTFWKNSTTNKIMMLIVGETNEARVYEADPTCTDSIGSVSTLMATCAKKEISTSACEKTQEDGGCPWTRCDKSLTDHTKICTDDVPGTTDCSEAQCKAYCTNNGFTGSNTGKTCTHWAYDVAEKECYIFAGCNNAKFDADYTTYITQDPTCERTLEDYPLGCETRRCDKTMSTHNKTCVKTTPGTTDCTLAECKAKCQAHTDFTCTTYAYDVAERECYLFETCVNEGYDADYSTYVLQDPTCDKNKTEGGCVQRRCNKDLMPTTHEKVCVDDSPAQQCTMAQCEYKCANKTFTDIDSEAYCTHWAYDVVDKECYLFYGCTGEAYDDDYTLYTQSYGERTALIAAGEPAPPAPPPTTTSAAMDLVGPRAAAFSVLVAVLVAALFA</sequence>
<evidence type="ECO:0000313" key="6">
    <source>
        <dbReference type="EMBL" id="CAD8589056.1"/>
    </source>
</evidence>
<evidence type="ECO:0000256" key="1">
    <source>
        <dbReference type="ARBA" id="ARBA00004236"/>
    </source>
</evidence>
<keyword evidence="4" id="KW-0732">Signal</keyword>
<comment type="subcellular location">
    <subcellularLocation>
        <location evidence="1">Cell membrane</location>
    </subcellularLocation>
</comment>
<name>A0A7S0KQM0_9CHLO</name>
<protein>
    <recommendedName>
        <fullName evidence="5">Apple domain-containing protein</fullName>
    </recommendedName>
</protein>
<feature type="signal peptide" evidence="4">
    <location>
        <begin position="1"/>
        <end position="30"/>
    </location>
</feature>
<dbReference type="AlphaFoldDB" id="A0A7S0KQM0"/>
<reference evidence="6" key="1">
    <citation type="submission" date="2021-01" db="EMBL/GenBank/DDBJ databases">
        <authorList>
            <person name="Corre E."/>
            <person name="Pelletier E."/>
            <person name="Niang G."/>
            <person name="Scheremetjew M."/>
            <person name="Finn R."/>
            <person name="Kale V."/>
            <person name="Holt S."/>
            <person name="Cochrane G."/>
            <person name="Meng A."/>
            <person name="Brown T."/>
            <person name="Cohen L."/>
        </authorList>
    </citation>
    <scope>NUCLEOTIDE SEQUENCE</scope>
    <source>
        <strain evidence="6">Clade-D-RCC2572</strain>
    </source>
</reference>
<organism evidence="6">
    <name type="scientific">Ostreococcus mediterraneus</name>
    <dbReference type="NCBI Taxonomy" id="1486918"/>
    <lineage>
        <taxon>Eukaryota</taxon>
        <taxon>Viridiplantae</taxon>
        <taxon>Chlorophyta</taxon>
        <taxon>Mamiellophyceae</taxon>
        <taxon>Mamiellales</taxon>
        <taxon>Bathycoccaceae</taxon>
        <taxon>Ostreococcus</taxon>
    </lineage>
</organism>
<dbReference type="EMBL" id="HBEW01008653">
    <property type="protein sequence ID" value="CAD8589056.1"/>
    <property type="molecule type" value="Transcribed_RNA"/>
</dbReference>
<evidence type="ECO:0000259" key="5">
    <source>
        <dbReference type="PROSITE" id="PS50948"/>
    </source>
</evidence>
<evidence type="ECO:0000256" key="2">
    <source>
        <dbReference type="ARBA" id="ARBA00022475"/>
    </source>
</evidence>
<evidence type="ECO:0000256" key="4">
    <source>
        <dbReference type="SAM" id="SignalP"/>
    </source>
</evidence>
<accession>A0A7S0KQM0</accession>
<gene>
    <name evidence="6" type="ORF">OMED0929_LOCUS7286</name>
</gene>
<dbReference type="GO" id="GO:0005886">
    <property type="term" value="C:plasma membrane"/>
    <property type="evidence" value="ECO:0007669"/>
    <property type="project" value="UniProtKB-SubCell"/>
</dbReference>
<keyword evidence="3" id="KW-0472">Membrane</keyword>
<dbReference type="SUPFAM" id="SSF50956">
    <property type="entry name" value="Thermostable phytase (3-phytase)"/>
    <property type="match status" value="1"/>
</dbReference>
<keyword evidence="2" id="KW-1003">Cell membrane</keyword>
<dbReference type="InterPro" id="IPR003609">
    <property type="entry name" value="Pan_app"/>
</dbReference>
<dbReference type="Pfam" id="PF06977">
    <property type="entry name" value="SdiA-regulated"/>
    <property type="match status" value="1"/>
</dbReference>
<dbReference type="PROSITE" id="PS50948">
    <property type="entry name" value="PAN"/>
    <property type="match status" value="1"/>
</dbReference>
<dbReference type="InterPro" id="IPR009722">
    <property type="entry name" value="YjiK/CarP"/>
</dbReference>
<feature type="chain" id="PRO_5031162101" description="Apple domain-containing protein" evidence="4">
    <location>
        <begin position="31"/>
        <end position="657"/>
    </location>
</feature>
<proteinExistence type="predicted"/>
<feature type="domain" description="Apple" evidence="5">
    <location>
        <begin position="435"/>
        <end position="515"/>
    </location>
</feature>